<accession>A0A834LXJ9</accession>
<evidence type="ECO:0000313" key="2">
    <source>
        <dbReference type="EMBL" id="KAF7149968.1"/>
    </source>
</evidence>
<dbReference type="Pfam" id="PF12507">
    <property type="entry name" value="HCMV_UL139"/>
    <property type="match status" value="1"/>
</dbReference>
<evidence type="ECO:0000313" key="3">
    <source>
        <dbReference type="Proteomes" id="UP000626092"/>
    </source>
</evidence>
<keyword evidence="1" id="KW-0175">Coiled coil</keyword>
<dbReference type="PANTHER" id="PTHR37214:SF2">
    <property type="entry name" value="CYTOMEGALOVIRUS UL139 PROTEIN"/>
    <property type="match status" value="1"/>
</dbReference>
<feature type="coiled-coil region" evidence="1">
    <location>
        <begin position="88"/>
        <end position="204"/>
    </location>
</feature>
<dbReference type="AlphaFoldDB" id="A0A834LXJ9"/>
<gene>
    <name evidence="2" type="ORF">RHSIM_Rhsim02G0158600</name>
</gene>
<dbReference type="OrthoDB" id="1903594at2759"/>
<evidence type="ECO:0000256" key="1">
    <source>
        <dbReference type="SAM" id="Coils"/>
    </source>
</evidence>
<dbReference type="PANTHER" id="PTHR37214">
    <property type="entry name" value="CYTOMEGALOVIRUS UL139 PROTEIN"/>
    <property type="match status" value="1"/>
</dbReference>
<name>A0A834LXJ9_RHOSS</name>
<protein>
    <submittedName>
        <fullName evidence="2">Uncharacterized protein</fullName>
    </submittedName>
</protein>
<dbReference type="EMBL" id="WJXA01000002">
    <property type="protein sequence ID" value="KAF7149968.1"/>
    <property type="molecule type" value="Genomic_DNA"/>
</dbReference>
<keyword evidence="3" id="KW-1185">Reference proteome</keyword>
<reference evidence="2" key="1">
    <citation type="submission" date="2019-11" db="EMBL/GenBank/DDBJ databases">
        <authorList>
            <person name="Liu Y."/>
            <person name="Hou J."/>
            <person name="Li T.-Q."/>
            <person name="Guan C.-H."/>
            <person name="Wu X."/>
            <person name="Wu H.-Z."/>
            <person name="Ling F."/>
            <person name="Zhang R."/>
            <person name="Shi X.-G."/>
            <person name="Ren J.-P."/>
            <person name="Chen E.-F."/>
            <person name="Sun J.-M."/>
        </authorList>
    </citation>
    <scope>NUCLEOTIDE SEQUENCE</scope>
    <source>
        <strain evidence="2">Adult_tree_wgs_1</strain>
        <tissue evidence="2">Leaves</tissue>
    </source>
</reference>
<comment type="caution">
    <text evidence="2">The sequence shown here is derived from an EMBL/GenBank/DDBJ whole genome shotgun (WGS) entry which is preliminary data.</text>
</comment>
<proteinExistence type="predicted"/>
<dbReference type="InterPro" id="IPR021042">
    <property type="entry name" value="Herpes_UL139_cytomegalovirus"/>
</dbReference>
<sequence>MALPSLFRERLEQMEDNRNERLSLLQVSLRAWPFQLIRCKITLARSQTERDLQIIKSQLLSTKLSNIRSLEQCCLKLEQKIASRKFAISSLKAQMDSLDSNYDHILQQIRVSKNEVEELEELEKQKESFYGLERHKMERFQSQVENFVVDCQMQVQELRNKINELKAIFVEVKANNEHLNGPEIAAAEMRKSELSAAKENLDRSLASNYQIRTQLQKQLHSLLSEKNKESFASCLNK</sequence>
<organism evidence="2 3">
    <name type="scientific">Rhododendron simsii</name>
    <name type="common">Sims's rhododendron</name>
    <dbReference type="NCBI Taxonomy" id="118357"/>
    <lineage>
        <taxon>Eukaryota</taxon>
        <taxon>Viridiplantae</taxon>
        <taxon>Streptophyta</taxon>
        <taxon>Embryophyta</taxon>
        <taxon>Tracheophyta</taxon>
        <taxon>Spermatophyta</taxon>
        <taxon>Magnoliopsida</taxon>
        <taxon>eudicotyledons</taxon>
        <taxon>Gunneridae</taxon>
        <taxon>Pentapetalae</taxon>
        <taxon>asterids</taxon>
        <taxon>Ericales</taxon>
        <taxon>Ericaceae</taxon>
        <taxon>Ericoideae</taxon>
        <taxon>Rhodoreae</taxon>
        <taxon>Rhododendron</taxon>
    </lineage>
</organism>
<dbReference type="Proteomes" id="UP000626092">
    <property type="component" value="Unassembled WGS sequence"/>
</dbReference>